<dbReference type="EMBL" id="JBGLYH010000007">
    <property type="protein sequence ID" value="MEZ7195979.1"/>
    <property type="molecule type" value="Genomic_DNA"/>
</dbReference>
<keyword evidence="5 7" id="KW-1133">Transmembrane helix</keyword>
<evidence type="ECO:0000259" key="8">
    <source>
        <dbReference type="PROSITE" id="PS50928"/>
    </source>
</evidence>
<gene>
    <name evidence="9" type="ORF">AB6M95_04395</name>
</gene>
<feature type="transmembrane region" description="Helical" evidence="7">
    <location>
        <begin position="54"/>
        <end position="75"/>
    </location>
</feature>
<dbReference type="InterPro" id="IPR035906">
    <property type="entry name" value="MetI-like_sf"/>
</dbReference>
<comment type="similarity">
    <text evidence="7">Belongs to the binding-protein-dependent transport system permease family.</text>
</comment>
<evidence type="ECO:0000256" key="7">
    <source>
        <dbReference type="RuleBase" id="RU363032"/>
    </source>
</evidence>
<dbReference type="Pfam" id="PF00528">
    <property type="entry name" value="BPD_transp_1"/>
    <property type="match status" value="1"/>
</dbReference>
<evidence type="ECO:0000256" key="4">
    <source>
        <dbReference type="ARBA" id="ARBA00022692"/>
    </source>
</evidence>
<evidence type="ECO:0000256" key="1">
    <source>
        <dbReference type="ARBA" id="ARBA00004651"/>
    </source>
</evidence>
<evidence type="ECO:0000256" key="6">
    <source>
        <dbReference type="ARBA" id="ARBA00023136"/>
    </source>
</evidence>
<dbReference type="InterPro" id="IPR000515">
    <property type="entry name" value="MetI-like"/>
</dbReference>
<evidence type="ECO:0000256" key="2">
    <source>
        <dbReference type="ARBA" id="ARBA00022448"/>
    </source>
</evidence>
<evidence type="ECO:0000313" key="9">
    <source>
        <dbReference type="EMBL" id="MEZ7195979.1"/>
    </source>
</evidence>
<feature type="transmembrane region" description="Helical" evidence="7">
    <location>
        <begin position="87"/>
        <end position="109"/>
    </location>
</feature>
<dbReference type="Gene3D" id="1.10.3720.10">
    <property type="entry name" value="MetI-like"/>
    <property type="match status" value="1"/>
</dbReference>
<keyword evidence="4 7" id="KW-0812">Transmembrane</keyword>
<name>A0ABV4JZ46_9BACT</name>
<dbReference type="PROSITE" id="PS50928">
    <property type="entry name" value="ABC_TM1"/>
    <property type="match status" value="1"/>
</dbReference>
<evidence type="ECO:0000256" key="5">
    <source>
        <dbReference type="ARBA" id="ARBA00022989"/>
    </source>
</evidence>
<sequence length="222" mass="23873">MDFVGILSQPETINPLRLTMKALAFSGVLHLVGGVLIAYYLTSGKGVLRSAVDFLVTLPLVFPPIATGFILLMLLGRTGWLGRFAPLDIVFNFPGVVLASFVSGLPLMVKPVEAALKGDVRRLGEIAQVLGKSDWQTFWLVLLPNIRRNVTAGWFLALGRSLGEVGVTLMLGGNIIGKTNTLSLEIYNAVFSGEFDRAMVLAVVIGLFSLIIFAALKKLSAV</sequence>
<evidence type="ECO:0000256" key="3">
    <source>
        <dbReference type="ARBA" id="ARBA00022475"/>
    </source>
</evidence>
<comment type="subcellular location">
    <subcellularLocation>
        <location evidence="1 7">Cell membrane</location>
        <topology evidence="1 7">Multi-pass membrane protein</topology>
    </subcellularLocation>
</comment>
<dbReference type="Proteomes" id="UP001568698">
    <property type="component" value="Unassembled WGS sequence"/>
</dbReference>
<dbReference type="RefSeq" id="WP_371385521.1">
    <property type="nucleotide sequence ID" value="NZ_JBGLYH010000007.1"/>
</dbReference>
<keyword evidence="10" id="KW-1185">Reference proteome</keyword>
<organism evidence="9 10">
    <name type="scientific">Pseudodesulfovibrio karagichevae</name>
    <dbReference type="NCBI Taxonomy" id="3239305"/>
    <lineage>
        <taxon>Bacteria</taxon>
        <taxon>Pseudomonadati</taxon>
        <taxon>Thermodesulfobacteriota</taxon>
        <taxon>Desulfovibrionia</taxon>
        <taxon>Desulfovibrionales</taxon>
        <taxon>Desulfovibrionaceae</taxon>
    </lineage>
</organism>
<comment type="caution">
    <text evidence="9">The sequence shown here is derived from an EMBL/GenBank/DDBJ whole genome shotgun (WGS) entry which is preliminary data.</text>
</comment>
<dbReference type="PANTHER" id="PTHR30183">
    <property type="entry name" value="MOLYBDENUM TRANSPORT SYSTEM PERMEASE PROTEIN MODB"/>
    <property type="match status" value="1"/>
</dbReference>
<feature type="transmembrane region" description="Helical" evidence="7">
    <location>
        <begin position="22"/>
        <end position="42"/>
    </location>
</feature>
<dbReference type="PANTHER" id="PTHR30183:SF3">
    <property type="entry name" value="MOLYBDENUM TRANSPORT SYSTEM PERMEASE PROTEIN MODB"/>
    <property type="match status" value="1"/>
</dbReference>
<keyword evidence="3" id="KW-1003">Cell membrane</keyword>
<evidence type="ECO:0000313" key="10">
    <source>
        <dbReference type="Proteomes" id="UP001568698"/>
    </source>
</evidence>
<protein>
    <submittedName>
        <fullName evidence="9">Molybdate ABC transporter permease subunit</fullName>
    </submittedName>
</protein>
<feature type="transmembrane region" description="Helical" evidence="7">
    <location>
        <begin position="198"/>
        <end position="216"/>
    </location>
</feature>
<accession>A0ABV4JZ46</accession>
<dbReference type="CDD" id="cd06261">
    <property type="entry name" value="TM_PBP2"/>
    <property type="match status" value="1"/>
</dbReference>
<dbReference type="SUPFAM" id="SSF161098">
    <property type="entry name" value="MetI-like"/>
    <property type="match status" value="1"/>
</dbReference>
<keyword evidence="2 7" id="KW-0813">Transport</keyword>
<reference evidence="9 10" key="1">
    <citation type="submission" date="2024-08" db="EMBL/GenBank/DDBJ databases">
        <title>Sulfate-reducing bacteria isolated from formation water of the oil field in Kazakhstan and description of Pseudodesulfovibrio sp.</title>
        <authorList>
            <person name="Bidzhieva S.K."/>
            <person name="Tourova T.P."/>
            <person name="Grouzdev D.S."/>
            <person name="Beletsky A.V."/>
            <person name="Sokolova D.S."/>
            <person name="Samigullina S.R."/>
            <person name="Poltaraus A.B."/>
            <person name="Avtukh A.N."/>
            <person name="Tereshina V.M."/>
            <person name="Zhaparov N.S."/>
            <person name="Mardanov A.V."/>
            <person name="Nazina T.N."/>
        </authorList>
    </citation>
    <scope>NUCLEOTIDE SEQUENCE [LARGE SCALE GENOMIC DNA]</scope>
    <source>
        <strain evidence="9 10">9FUS</strain>
    </source>
</reference>
<keyword evidence="6 7" id="KW-0472">Membrane</keyword>
<proteinExistence type="inferred from homology"/>
<feature type="domain" description="ABC transmembrane type-1" evidence="8">
    <location>
        <begin position="16"/>
        <end position="216"/>
    </location>
</feature>